<dbReference type="AlphaFoldDB" id="A0A6B0T016"/>
<dbReference type="GO" id="GO:0002161">
    <property type="term" value="F:aminoacyl-tRNA deacylase activity"/>
    <property type="evidence" value="ECO:0007669"/>
    <property type="project" value="InterPro"/>
</dbReference>
<dbReference type="Pfam" id="PF04073">
    <property type="entry name" value="tRNA_edit"/>
    <property type="match status" value="1"/>
</dbReference>
<reference evidence="2 3" key="1">
    <citation type="submission" date="2019-12" db="EMBL/GenBank/DDBJ databases">
        <title>Isolation and characterization of three novel carbon monoxide-oxidizing members of Halobacteria from salione crusts and soils.</title>
        <authorList>
            <person name="Myers M.R."/>
            <person name="King G.M."/>
        </authorList>
    </citation>
    <scope>NUCLEOTIDE SEQUENCE [LARGE SCALE GENOMIC DNA]</scope>
    <source>
        <strain evidence="2 3">WSH3</strain>
    </source>
</reference>
<keyword evidence="3" id="KW-1185">Reference proteome</keyword>
<dbReference type="Gene3D" id="3.90.960.10">
    <property type="entry name" value="YbaK/aminoacyl-tRNA synthetase-associated domain"/>
    <property type="match status" value="1"/>
</dbReference>
<comment type="caution">
    <text evidence="2">The sequence shown here is derived from an EMBL/GenBank/DDBJ whole genome shotgun (WGS) entry which is preliminary data.</text>
</comment>
<evidence type="ECO:0000259" key="1">
    <source>
        <dbReference type="Pfam" id="PF04073"/>
    </source>
</evidence>
<dbReference type="CDD" id="cd04333">
    <property type="entry name" value="ProX_deacylase"/>
    <property type="match status" value="1"/>
</dbReference>
<organism evidence="2 3">
    <name type="scientific">Halovenus carboxidivorans</name>
    <dbReference type="NCBI Taxonomy" id="2692199"/>
    <lineage>
        <taxon>Archaea</taxon>
        <taxon>Methanobacteriati</taxon>
        <taxon>Methanobacteriota</taxon>
        <taxon>Stenosarchaea group</taxon>
        <taxon>Halobacteria</taxon>
        <taxon>Halobacteriales</taxon>
        <taxon>Haloarculaceae</taxon>
        <taxon>Halovenus</taxon>
    </lineage>
</organism>
<dbReference type="SUPFAM" id="SSF55826">
    <property type="entry name" value="YbaK/ProRS associated domain"/>
    <property type="match status" value="1"/>
</dbReference>
<sequence>MSDADRFAECLHEQHGIDADIEHFPAGTETAADAAAAIGCDRAQIASSIALIADEMVVVVTSGANRVDTRKLATVRGVHTARMATPDEVEETLGYEVGGVPPFCHDTTVPVYLDETLTEYDAVWAAAGAPTAVFPIDPDDLLACADATAVDVVE</sequence>
<protein>
    <submittedName>
        <fullName evidence="2">YbaK/EbsC family protein</fullName>
    </submittedName>
</protein>
<dbReference type="Proteomes" id="UP000466535">
    <property type="component" value="Unassembled WGS sequence"/>
</dbReference>
<dbReference type="PANTHER" id="PTHR30411">
    <property type="entry name" value="CYTOPLASMIC PROTEIN"/>
    <property type="match status" value="1"/>
</dbReference>
<gene>
    <name evidence="2" type="ORF">GRX03_06755</name>
</gene>
<dbReference type="EMBL" id="WUUT01000002">
    <property type="protein sequence ID" value="MXR51304.1"/>
    <property type="molecule type" value="Genomic_DNA"/>
</dbReference>
<dbReference type="PANTHER" id="PTHR30411:SF1">
    <property type="entry name" value="CYTOPLASMIC PROTEIN"/>
    <property type="match status" value="1"/>
</dbReference>
<accession>A0A6B0T016</accession>
<dbReference type="OrthoDB" id="27691at2157"/>
<feature type="domain" description="YbaK/aminoacyl-tRNA synthetase-associated" evidence="1">
    <location>
        <begin position="28"/>
        <end position="142"/>
    </location>
</feature>
<evidence type="ECO:0000313" key="3">
    <source>
        <dbReference type="Proteomes" id="UP000466535"/>
    </source>
</evidence>
<dbReference type="InterPro" id="IPR036754">
    <property type="entry name" value="YbaK/aa-tRNA-synt-asso_dom_sf"/>
</dbReference>
<dbReference type="RefSeq" id="WP_159763442.1">
    <property type="nucleotide sequence ID" value="NZ_WUUT01000002.1"/>
</dbReference>
<dbReference type="InterPro" id="IPR007214">
    <property type="entry name" value="YbaK/aa-tRNA-synth-assoc-dom"/>
</dbReference>
<proteinExistence type="predicted"/>
<evidence type="ECO:0000313" key="2">
    <source>
        <dbReference type="EMBL" id="MXR51304.1"/>
    </source>
</evidence>
<name>A0A6B0T016_9EURY</name>